<evidence type="ECO:0008006" key="3">
    <source>
        <dbReference type="Google" id="ProtNLM"/>
    </source>
</evidence>
<sequence>MSEFNKWPVFWREFSIQDRDEIAKKLNVSAFHLRNIGKMGAQPSASLAVRIEKVCGYPKEMLRPDIFGEYKS</sequence>
<proteinExistence type="predicted"/>
<name>A0A2T3LAI9_9GAMM</name>
<dbReference type="EMBL" id="PYOC01000002">
    <property type="protein sequence ID" value="PSV48350.1"/>
    <property type="molecule type" value="Genomic_DNA"/>
</dbReference>
<dbReference type="Proteomes" id="UP000241803">
    <property type="component" value="Unassembled WGS sequence"/>
</dbReference>
<dbReference type="GO" id="GO:0003677">
    <property type="term" value="F:DNA binding"/>
    <property type="evidence" value="ECO:0007669"/>
    <property type="project" value="InterPro"/>
</dbReference>
<dbReference type="InterPro" id="IPR010982">
    <property type="entry name" value="Lambda_DNA-bd_dom_sf"/>
</dbReference>
<keyword evidence="2" id="KW-1185">Reference proteome</keyword>
<dbReference type="AlphaFoldDB" id="A0A2T3LAI9"/>
<dbReference type="RefSeq" id="WP_107252956.1">
    <property type="nucleotide sequence ID" value="NZ_PYOC01000002.1"/>
</dbReference>
<evidence type="ECO:0000313" key="2">
    <source>
        <dbReference type="Proteomes" id="UP000241803"/>
    </source>
</evidence>
<evidence type="ECO:0000313" key="1">
    <source>
        <dbReference type="EMBL" id="PSV48350.1"/>
    </source>
</evidence>
<organism evidence="1 2">
    <name type="scientific">Photobacterium indicum</name>
    <dbReference type="NCBI Taxonomy" id="81447"/>
    <lineage>
        <taxon>Bacteria</taxon>
        <taxon>Pseudomonadati</taxon>
        <taxon>Pseudomonadota</taxon>
        <taxon>Gammaproteobacteria</taxon>
        <taxon>Vibrionales</taxon>
        <taxon>Vibrionaceae</taxon>
        <taxon>Photobacterium</taxon>
    </lineage>
</organism>
<protein>
    <recommendedName>
        <fullName evidence="3">Transcriptional regulator</fullName>
    </recommendedName>
</protein>
<gene>
    <name evidence="1" type="ORF">C9J47_07440</name>
</gene>
<reference evidence="1 2" key="1">
    <citation type="submission" date="2018-03" db="EMBL/GenBank/DDBJ databases">
        <title>Whole genome sequencing of Histamine producing bacteria.</title>
        <authorList>
            <person name="Butler K."/>
        </authorList>
    </citation>
    <scope>NUCLEOTIDE SEQUENCE [LARGE SCALE GENOMIC DNA]</scope>
    <source>
        <strain evidence="1 2">ATCC 19614</strain>
    </source>
</reference>
<accession>A0A2T3LAI9</accession>
<comment type="caution">
    <text evidence="1">The sequence shown here is derived from an EMBL/GenBank/DDBJ whole genome shotgun (WGS) entry which is preliminary data.</text>
</comment>
<dbReference type="Gene3D" id="1.10.260.40">
    <property type="entry name" value="lambda repressor-like DNA-binding domains"/>
    <property type="match status" value="1"/>
</dbReference>